<accession>A0A6C0HNW2</accession>
<reference evidence="1" key="1">
    <citation type="journal article" date="2020" name="Nature">
        <title>Giant virus diversity and host interactions through global metagenomics.</title>
        <authorList>
            <person name="Schulz F."/>
            <person name="Roux S."/>
            <person name="Paez-Espino D."/>
            <person name="Jungbluth S."/>
            <person name="Walsh D.A."/>
            <person name="Denef V.J."/>
            <person name="McMahon K.D."/>
            <person name="Konstantinidis K.T."/>
            <person name="Eloe-Fadrosh E.A."/>
            <person name="Kyrpides N.C."/>
            <person name="Woyke T."/>
        </authorList>
    </citation>
    <scope>NUCLEOTIDE SEQUENCE</scope>
    <source>
        <strain evidence="1">GVMAG-M-3300023184-161</strain>
    </source>
</reference>
<dbReference type="EMBL" id="MN739999">
    <property type="protein sequence ID" value="QHT82388.1"/>
    <property type="molecule type" value="Genomic_DNA"/>
</dbReference>
<dbReference type="AlphaFoldDB" id="A0A6C0HNW2"/>
<name>A0A6C0HNW2_9ZZZZ</name>
<organism evidence="1">
    <name type="scientific">viral metagenome</name>
    <dbReference type="NCBI Taxonomy" id="1070528"/>
    <lineage>
        <taxon>unclassified sequences</taxon>
        <taxon>metagenomes</taxon>
        <taxon>organismal metagenomes</taxon>
    </lineage>
</organism>
<protein>
    <submittedName>
        <fullName evidence="1">Uncharacterized protein</fullName>
    </submittedName>
</protein>
<proteinExistence type="predicted"/>
<sequence>MVVIQEVLECAIWLLREGTKVIDISNAYVGPSISLNVKNTRELRRLAYLVIASFNNADFLHPIIQHQFNSIKRSMSIEQMNYCTGVIFHAREVIDNEEMYWHEWEKGFWHIANACFKFSANDKIRDNAIKIITSLSKYSTRYSPDFDEEDFVNILEITEEVMTTQGYEWDDEDGVWKLKF</sequence>
<evidence type="ECO:0000313" key="1">
    <source>
        <dbReference type="EMBL" id="QHT82388.1"/>
    </source>
</evidence>